<protein>
    <submittedName>
        <fullName evidence="6">Patatin-like phospholipase family protein</fullName>
    </submittedName>
</protein>
<comment type="caution">
    <text evidence="6">The sequence shown here is derived from an EMBL/GenBank/DDBJ whole genome shotgun (WGS) entry which is preliminary data.</text>
</comment>
<dbReference type="GO" id="GO:0016042">
    <property type="term" value="P:lipid catabolic process"/>
    <property type="evidence" value="ECO:0007669"/>
    <property type="project" value="UniProtKB-UniRule"/>
</dbReference>
<keyword evidence="3 4" id="KW-0443">Lipid metabolism</keyword>
<dbReference type="Proteomes" id="UP000474758">
    <property type="component" value="Unassembled WGS sequence"/>
</dbReference>
<feature type="active site" description="Proton acceptor" evidence="4">
    <location>
        <position position="212"/>
    </location>
</feature>
<dbReference type="RefSeq" id="WP_165047407.1">
    <property type="nucleotide sequence ID" value="NZ_JAALFE010000003.1"/>
</dbReference>
<feature type="short sequence motif" description="DGA/G" evidence="4">
    <location>
        <begin position="212"/>
        <end position="214"/>
    </location>
</feature>
<accession>A0A6M1TY54</accession>
<dbReference type="InterPro" id="IPR016035">
    <property type="entry name" value="Acyl_Trfase/lysoPLipase"/>
</dbReference>
<dbReference type="SUPFAM" id="SSF52151">
    <property type="entry name" value="FabD/lysophospholipase-like"/>
    <property type="match status" value="1"/>
</dbReference>
<keyword evidence="1 4" id="KW-0378">Hydrolase</keyword>
<dbReference type="InterPro" id="IPR050301">
    <property type="entry name" value="NTE"/>
</dbReference>
<gene>
    <name evidence="6" type="ORF">G5V65_04590</name>
</gene>
<dbReference type="PANTHER" id="PTHR14226">
    <property type="entry name" value="NEUROPATHY TARGET ESTERASE/SWISS CHEESE D.MELANOGASTER"/>
    <property type="match status" value="1"/>
</dbReference>
<evidence type="ECO:0000256" key="4">
    <source>
        <dbReference type="PROSITE-ProRule" id="PRU01161"/>
    </source>
</evidence>
<evidence type="ECO:0000256" key="2">
    <source>
        <dbReference type="ARBA" id="ARBA00022963"/>
    </source>
</evidence>
<dbReference type="Pfam" id="PF01734">
    <property type="entry name" value="Patatin"/>
    <property type="match status" value="1"/>
</dbReference>
<dbReference type="PROSITE" id="PS51635">
    <property type="entry name" value="PNPLA"/>
    <property type="match status" value="1"/>
</dbReference>
<dbReference type="EMBL" id="JAALFE010000003">
    <property type="protein sequence ID" value="NGQ90164.1"/>
    <property type="molecule type" value="Genomic_DNA"/>
</dbReference>
<proteinExistence type="predicted"/>
<dbReference type="GO" id="GO:0016787">
    <property type="term" value="F:hydrolase activity"/>
    <property type="evidence" value="ECO:0007669"/>
    <property type="project" value="UniProtKB-UniRule"/>
</dbReference>
<evidence type="ECO:0000256" key="1">
    <source>
        <dbReference type="ARBA" id="ARBA00022801"/>
    </source>
</evidence>
<feature type="domain" description="PNPLA" evidence="5">
    <location>
        <begin position="13"/>
        <end position="225"/>
    </location>
</feature>
<dbReference type="InterPro" id="IPR002641">
    <property type="entry name" value="PNPLA_dom"/>
</dbReference>
<reference evidence="6 7" key="1">
    <citation type="submission" date="2020-02" db="EMBL/GenBank/DDBJ databases">
        <title>Rhodobacter translucens sp. nov., a novel bacterium isolated from activated sludge.</title>
        <authorList>
            <person name="Liu J."/>
        </authorList>
    </citation>
    <scope>NUCLEOTIDE SEQUENCE [LARGE SCALE GENOMIC DNA]</scope>
    <source>
        <strain evidence="6 7">HX-7-19</strain>
    </source>
</reference>
<dbReference type="AlphaFoldDB" id="A0A6M1TY54"/>
<evidence type="ECO:0000313" key="7">
    <source>
        <dbReference type="Proteomes" id="UP000474758"/>
    </source>
</evidence>
<organism evidence="6 7">
    <name type="scientific">Paragemmobacter kunshanensis</name>
    <dbReference type="NCBI Taxonomy" id="2583234"/>
    <lineage>
        <taxon>Bacteria</taxon>
        <taxon>Pseudomonadati</taxon>
        <taxon>Pseudomonadota</taxon>
        <taxon>Alphaproteobacteria</taxon>
        <taxon>Rhodobacterales</taxon>
        <taxon>Paracoccaceae</taxon>
        <taxon>Paragemmobacter</taxon>
    </lineage>
</organism>
<feature type="short sequence motif" description="GXGXXG" evidence="4">
    <location>
        <begin position="17"/>
        <end position="22"/>
    </location>
</feature>
<sequence length="376" mass="40796">MSARADQPPKIALVLQGGGARGAYHVGVLRAIAEITDGQRSPFQIVCGSSVGAINAASIAMTSVDFRLGAERLESLWRSLHCQSIYDSRALPMLARSSRWAMTLVLGQLGLRVTGGLLDYSPLRALLEREFSQKHLRRAIRSGALHALCITTSSYSDGTSTTFFQGDDSLRPWSRARRLGESAVLRADHILASAALPFAFAPVHLDNRYFGDGALRTTSPLSPAIHTGADRILVVGTRDHAVGPRRSTQPSLGEIAGHALDILFNDNLEADVERLERINHTISLLSDEARAKTRLRVIDAMSIAPSRDIRDLAKAHAGEMPRSLRLLLRSIGYSGGDARIESYLMFEPGYVGALIDLGHADTLSRADEIRAFLTPA</sequence>
<evidence type="ECO:0000259" key="5">
    <source>
        <dbReference type="PROSITE" id="PS51635"/>
    </source>
</evidence>
<evidence type="ECO:0000256" key="3">
    <source>
        <dbReference type="ARBA" id="ARBA00023098"/>
    </source>
</evidence>
<name>A0A6M1TY54_9RHOB</name>
<dbReference type="PANTHER" id="PTHR14226:SF57">
    <property type="entry name" value="BLR7027 PROTEIN"/>
    <property type="match status" value="1"/>
</dbReference>
<evidence type="ECO:0000313" key="6">
    <source>
        <dbReference type="EMBL" id="NGQ90164.1"/>
    </source>
</evidence>
<feature type="short sequence motif" description="GXSXG" evidence="4">
    <location>
        <begin position="48"/>
        <end position="52"/>
    </location>
</feature>
<feature type="active site" description="Nucleophile" evidence="4">
    <location>
        <position position="50"/>
    </location>
</feature>
<keyword evidence="2 4" id="KW-0442">Lipid degradation</keyword>
<dbReference type="Gene3D" id="3.40.1090.10">
    <property type="entry name" value="Cytosolic phospholipase A2 catalytic domain"/>
    <property type="match status" value="2"/>
</dbReference>
<keyword evidence="7" id="KW-1185">Reference proteome</keyword>